<evidence type="ECO:0000313" key="1">
    <source>
        <dbReference type="EMBL" id="MBE9213100.1"/>
    </source>
</evidence>
<name>A0A8J7JU71_9CYAN</name>
<protein>
    <submittedName>
        <fullName evidence="1">Uncharacterized protein</fullName>
    </submittedName>
</protein>
<gene>
    <name evidence="1" type="ORF">IQ247_10510</name>
</gene>
<evidence type="ECO:0000313" key="2">
    <source>
        <dbReference type="Proteomes" id="UP000620559"/>
    </source>
</evidence>
<dbReference type="EMBL" id="JADEWL010000025">
    <property type="protein sequence ID" value="MBE9213100.1"/>
    <property type="molecule type" value="Genomic_DNA"/>
</dbReference>
<keyword evidence="2" id="KW-1185">Reference proteome</keyword>
<comment type="caution">
    <text evidence="1">The sequence shown here is derived from an EMBL/GenBank/DDBJ whole genome shotgun (WGS) entry which is preliminary data.</text>
</comment>
<organism evidence="1 2">
    <name type="scientific">Plectonema cf. radiosum LEGE 06105</name>
    <dbReference type="NCBI Taxonomy" id="945769"/>
    <lineage>
        <taxon>Bacteria</taxon>
        <taxon>Bacillati</taxon>
        <taxon>Cyanobacteriota</taxon>
        <taxon>Cyanophyceae</taxon>
        <taxon>Oscillatoriophycideae</taxon>
        <taxon>Oscillatoriales</taxon>
        <taxon>Microcoleaceae</taxon>
        <taxon>Plectonema</taxon>
    </lineage>
</organism>
<dbReference type="AlphaFoldDB" id="A0A8J7JU71"/>
<proteinExistence type="predicted"/>
<dbReference type="Proteomes" id="UP000620559">
    <property type="component" value="Unassembled WGS sequence"/>
</dbReference>
<accession>A0A8J7JU71</accession>
<dbReference type="RefSeq" id="WP_193919671.1">
    <property type="nucleotide sequence ID" value="NZ_JADEWL010000025.1"/>
</dbReference>
<sequence length="60" mass="6282">MAKNWNVPQLTTFGSVEELTQVKFAGSDDGTALDIDGPNNNTGVISIGDQFTGITLVPVS</sequence>
<reference evidence="1" key="1">
    <citation type="submission" date="2020-10" db="EMBL/GenBank/DDBJ databases">
        <authorList>
            <person name="Castelo-Branco R."/>
            <person name="Eusebio N."/>
            <person name="Adriana R."/>
            <person name="Vieira A."/>
            <person name="Brugerolle De Fraissinette N."/>
            <person name="Rezende De Castro R."/>
            <person name="Schneider M.P."/>
            <person name="Vasconcelos V."/>
            <person name="Leao P.N."/>
        </authorList>
    </citation>
    <scope>NUCLEOTIDE SEQUENCE</scope>
    <source>
        <strain evidence="1">LEGE 06105</strain>
    </source>
</reference>